<sequence>MAPAVYDIRVFELLPLKIKASVMGNYIVLYGKLPGISEYFYHYRKLWDDCKHRVEALVLWKLQRTGGFNTEI</sequence>
<dbReference type="AlphaFoldDB" id="A0A848DAI2"/>
<accession>A0A848DAI2</accession>
<comment type="caution">
    <text evidence="1">The sequence shown here is derived from an EMBL/GenBank/DDBJ whole genome shotgun (WGS) entry which is preliminary data.</text>
</comment>
<evidence type="ECO:0000313" key="1">
    <source>
        <dbReference type="EMBL" id="NMG83770.1"/>
    </source>
</evidence>
<organism evidence="1 2">
    <name type="scientific">Candidatus Ethanoperedens thermophilum</name>
    <dbReference type="NCBI Taxonomy" id="2766897"/>
    <lineage>
        <taxon>Archaea</taxon>
        <taxon>Methanobacteriati</taxon>
        <taxon>Methanobacteriota</taxon>
        <taxon>Stenosarchaea group</taxon>
        <taxon>Methanomicrobia</taxon>
        <taxon>Methanosarcinales</taxon>
        <taxon>Methanosarcinales incertae sedis</taxon>
        <taxon>GOM Arc I cluster</taxon>
        <taxon>Candidatus Ethanoperedens</taxon>
    </lineage>
</organism>
<gene>
    <name evidence="1" type="ORF">GIS02_06170</name>
</gene>
<dbReference type="EMBL" id="WNEG01000105">
    <property type="protein sequence ID" value="NMG83770.1"/>
    <property type="molecule type" value="Genomic_DNA"/>
</dbReference>
<dbReference type="Proteomes" id="UP000606580">
    <property type="component" value="Unassembled WGS sequence"/>
</dbReference>
<evidence type="ECO:0000313" key="2">
    <source>
        <dbReference type="Proteomes" id="UP000606580"/>
    </source>
</evidence>
<reference evidence="1" key="1">
    <citation type="journal article" date="2020" name="MBio">
        <title>'Candidatus Ethanoperedens,' a Thermophilic Genus of Archaea Mediating the Anaerobic Oxidation of Ethane.</title>
        <authorList>
            <person name="Hahn C.J."/>
            <person name="Laso-Perez R."/>
            <person name="Vulcano F."/>
            <person name="Vaziourakis K.M."/>
            <person name="Stokke R."/>
            <person name="Steen I.H."/>
            <person name="Teske A."/>
            <person name="Boetius A."/>
            <person name="Liebeke M."/>
            <person name="Amann R."/>
            <person name="Knittel K."/>
            <person name="Wegener G."/>
        </authorList>
    </citation>
    <scope>NUCLEOTIDE SEQUENCE</scope>
    <source>
        <strain evidence="1">GoM-Arc1-LC-WB58</strain>
    </source>
</reference>
<proteinExistence type="predicted"/>
<name>A0A848DAI2_9EURY</name>
<protein>
    <submittedName>
        <fullName evidence="1">Uncharacterized protein</fullName>
    </submittedName>
</protein>